<accession>A0A9P5AH82</accession>
<dbReference type="Proteomes" id="UP000730481">
    <property type="component" value="Unassembled WGS sequence"/>
</dbReference>
<organism evidence="1 2">
    <name type="scientific">Fusarium beomiforme</name>
    <dbReference type="NCBI Taxonomy" id="44412"/>
    <lineage>
        <taxon>Eukaryota</taxon>
        <taxon>Fungi</taxon>
        <taxon>Dikarya</taxon>
        <taxon>Ascomycota</taxon>
        <taxon>Pezizomycotina</taxon>
        <taxon>Sordariomycetes</taxon>
        <taxon>Hypocreomycetidae</taxon>
        <taxon>Hypocreales</taxon>
        <taxon>Nectriaceae</taxon>
        <taxon>Fusarium</taxon>
        <taxon>Fusarium burgessii species complex</taxon>
    </lineage>
</organism>
<name>A0A9P5AH82_9HYPO</name>
<dbReference type="EMBL" id="PVQB02000337">
    <property type="protein sequence ID" value="KAF4338661.1"/>
    <property type="molecule type" value="Genomic_DNA"/>
</dbReference>
<protein>
    <recommendedName>
        <fullName evidence="3">FAD-binding FR-type domain-containing protein</fullName>
    </recommendedName>
</protein>
<dbReference type="SUPFAM" id="SSF52343">
    <property type="entry name" value="Ferredoxin reductase-like, C-terminal NADP-linked domain"/>
    <property type="match status" value="1"/>
</dbReference>
<evidence type="ECO:0000313" key="1">
    <source>
        <dbReference type="EMBL" id="KAF4338661.1"/>
    </source>
</evidence>
<keyword evidence="2" id="KW-1185">Reference proteome</keyword>
<reference evidence="1" key="1">
    <citation type="journal article" date="2017" name="Mycologia">
        <title>Fusarium algeriense, sp. nov., a novel toxigenic crown rot pathogen of durum wheat from Algeria is nested in the Fusarium burgessii species complex.</title>
        <authorList>
            <person name="Laraba I."/>
            <person name="Keddad A."/>
            <person name="Boureghda H."/>
            <person name="Abdallah N."/>
            <person name="Vaughan M.M."/>
            <person name="Proctor R.H."/>
            <person name="Busman M."/>
            <person name="O'Donnell K."/>
        </authorList>
    </citation>
    <scope>NUCLEOTIDE SEQUENCE</scope>
    <source>
        <strain evidence="1">NRRL 25174</strain>
    </source>
</reference>
<gene>
    <name evidence="1" type="ORF">FBEOM_7429</name>
</gene>
<evidence type="ECO:0008006" key="3">
    <source>
        <dbReference type="Google" id="ProtNLM"/>
    </source>
</evidence>
<dbReference type="Gene3D" id="3.40.50.80">
    <property type="entry name" value="Nucleotide-binding domain of ferredoxin-NADP reductase (FNR) module"/>
    <property type="match status" value="1"/>
</dbReference>
<evidence type="ECO:0000313" key="2">
    <source>
        <dbReference type="Proteomes" id="UP000730481"/>
    </source>
</evidence>
<proteinExistence type="predicted"/>
<dbReference type="InterPro" id="IPR039261">
    <property type="entry name" value="FNR_nucleotide-bd"/>
</dbReference>
<reference evidence="1" key="2">
    <citation type="submission" date="2020-02" db="EMBL/GenBank/DDBJ databases">
        <title>Identification and distribution of gene clusters putatively required for synthesis of sphingolipid metabolism inhibitors in phylogenetically diverse species of the filamentous fungus Fusarium.</title>
        <authorList>
            <person name="Kim H.-S."/>
            <person name="Busman M."/>
            <person name="Brown D.W."/>
            <person name="Divon H."/>
            <person name="Uhlig S."/>
            <person name="Proctor R.H."/>
        </authorList>
    </citation>
    <scope>NUCLEOTIDE SEQUENCE</scope>
    <source>
        <strain evidence="1">NRRL 25174</strain>
    </source>
</reference>
<dbReference type="AlphaFoldDB" id="A0A9P5AH82"/>
<comment type="caution">
    <text evidence="1">The sequence shown here is derived from an EMBL/GenBank/DDBJ whole genome shotgun (WGS) entry which is preliminary data.</text>
</comment>
<dbReference type="OrthoDB" id="5240800at2759"/>
<sequence>MRVLGLEIYENTVHHLTRFPAMTVNGTNGWDSPALGELKHISSTRLTPSLSIHAFSILTNHEFTRSFRPSQHLTLQFPPDLDPISGPQNLSDQERCLSFTPFHLQYAEDGTIETISLMARNGRVTGLLGLPRPQGPLIARIVEVSGGFPSEVLGQISQAVCIAGGTGIAPFIAMAAAKNCSRSCREPRPSLICSIRGDDFGVIEYLWNHEMLYLPDWNSVRIFVTPGEESGGLTAGKPNSWWDQRFKQLLQDQSDSDVFFLRRMEKEDLDYVAKSKGGPVLFCGSKPLEWQVKMWFLGKRDVHRTER</sequence>